<accession>A0A1R3GPC6</accession>
<evidence type="ECO:0000313" key="1">
    <source>
        <dbReference type="EMBL" id="OMO59906.1"/>
    </source>
</evidence>
<reference evidence="1 2" key="1">
    <citation type="submission" date="2013-09" db="EMBL/GenBank/DDBJ databases">
        <title>Corchorus capsularis genome sequencing.</title>
        <authorList>
            <person name="Alam M."/>
            <person name="Haque M.S."/>
            <person name="Islam M.S."/>
            <person name="Emdad E.M."/>
            <person name="Islam M.M."/>
            <person name="Ahmed B."/>
            <person name="Halim A."/>
            <person name="Hossen Q.M.M."/>
            <person name="Hossain M.Z."/>
            <person name="Ahmed R."/>
            <person name="Khan M.M."/>
            <person name="Islam R."/>
            <person name="Rashid M.M."/>
            <person name="Khan S.A."/>
            <person name="Rahman M.S."/>
            <person name="Alam M."/>
        </authorList>
    </citation>
    <scope>NUCLEOTIDE SEQUENCE [LARGE SCALE GENOMIC DNA]</scope>
    <source>
        <strain evidence="2">cv. CVL-1</strain>
        <tissue evidence="1">Whole seedling</tissue>
    </source>
</reference>
<name>A0A1R3GPC6_COCAP</name>
<organism evidence="1 2">
    <name type="scientific">Corchorus capsularis</name>
    <name type="common">Jute</name>
    <dbReference type="NCBI Taxonomy" id="210143"/>
    <lineage>
        <taxon>Eukaryota</taxon>
        <taxon>Viridiplantae</taxon>
        <taxon>Streptophyta</taxon>
        <taxon>Embryophyta</taxon>
        <taxon>Tracheophyta</taxon>
        <taxon>Spermatophyta</taxon>
        <taxon>Magnoliopsida</taxon>
        <taxon>eudicotyledons</taxon>
        <taxon>Gunneridae</taxon>
        <taxon>Pentapetalae</taxon>
        <taxon>rosids</taxon>
        <taxon>malvids</taxon>
        <taxon>Malvales</taxon>
        <taxon>Malvaceae</taxon>
        <taxon>Grewioideae</taxon>
        <taxon>Apeibeae</taxon>
        <taxon>Corchorus</taxon>
    </lineage>
</organism>
<dbReference type="EMBL" id="AWWV01013831">
    <property type="protein sequence ID" value="OMO59906.1"/>
    <property type="molecule type" value="Genomic_DNA"/>
</dbReference>
<dbReference type="AlphaFoldDB" id="A0A1R3GPC6"/>
<keyword evidence="2" id="KW-1185">Reference proteome</keyword>
<evidence type="ECO:0000313" key="2">
    <source>
        <dbReference type="Proteomes" id="UP000188268"/>
    </source>
</evidence>
<dbReference type="Gramene" id="OMO59906">
    <property type="protein sequence ID" value="OMO59906"/>
    <property type="gene ID" value="CCACVL1_24536"/>
</dbReference>
<gene>
    <name evidence="1" type="ORF">CCACVL1_24536</name>
</gene>
<proteinExistence type="predicted"/>
<sequence length="79" mass="8673">MVDDFKGAATAHGRVAIHREKNNTSPTQVMTFIAGHCEDKIGNVNIVIKLPYYTQMGDPAISLQESSMPTVVIYQVPIL</sequence>
<dbReference type="Proteomes" id="UP000188268">
    <property type="component" value="Unassembled WGS sequence"/>
</dbReference>
<comment type="caution">
    <text evidence="1">The sequence shown here is derived from an EMBL/GenBank/DDBJ whole genome shotgun (WGS) entry which is preliminary data.</text>
</comment>
<protein>
    <submittedName>
        <fullName evidence="1">Uncharacterized protein</fullName>
    </submittedName>
</protein>